<evidence type="ECO:0000313" key="2">
    <source>
        <dbReference type="Proteomes" id="UP000681041"/>
    </source>
</evidence>
<protein>
    <submittedName>
        <fullName evidence="1">Uncharacterized protein</fullName>
    </submittedName>
</protein>
<evidence type="ECO:0000313" key="1">
    <source>
        <dbReference type="EMBL" id="QUH22362.1"/>
    </source>
</evidence>
<gene>
    <name evidence="1" type="ORF">HYG87_00570</name>
</gene>
<sequence length="264" mass="31115">MINFERDLYPLVEKFLIENKNCVKEYVGNELHMGSDRRMRADVYGYYRKNNSQVIYLLEGKHYLDGRSNFSKVLCEAIPILEFADYVYIFGMSEENFELQNKKYYDICKRLGIGILILNENGDILEILKPEKNIIDPFDRKEILFRIFLKGIQSPIANLILQATGEYIQLNSIEDGCVPFIEVYNELFSKSEYKDILDQILNYKYALTDIGMRKAFQKEFGNSKYVKIQSMNRRVDDYICIKEEGIKLIKEPILLRIIEKSKKI</sequence>
<organism evidence="1 2">
    <name type="scientific">Methanobacterium alkalithermotolerans</name>
    <dbReference type="NCBI Taxonomy" id="2731220"/>
    <lineage>
        <taxon>Archaea</taxon>
        <taxon>Methanobacteriati</taxon>
        <taxon>Methanobacteriota</taxon>
        <taxon>Methanomada group</taxon>
        <taxon>Methanobacteria</taxon>
        <taxon>Methanobacteriales</taxon>
        <taxon>Methanobacteriaceae</taxon>
        <taxon>Methanobacterium</taxon>
    </lineage>
</organism>
<dbReference type="GeneID" id="64819212"/>
<reference evidence="1" key="1">
    <citation type="submission" date="2020-07" db="EMBL/GenBank/DDBJ databases">
        <title>Methanobacterium. sp. MethCan genome.</title>
        <authorList>
            <person name="Postec A."/>
            <person name="Quemeneur M."/>
        </authorList>
    </citation>
    <scope>NUCLEOTIDE SEQUENCE</scope>
    <source>
        <strain evidence="1">MethCAN</strain>
    </source>
</reference>
<accession>A0A8T8K341</accession>
<dbReference type="EMBL" id="CP058560">
    <property type="protein sequence ID" value="QUH22362.1"/>
    <property type="molecule type" value="Genomic_DNA"/>
</dbReference>
<dbReference type="RefSeq" id="WP_211533305.1">
    <property type="nucleotide sequence ID" value="NZ_CP058560.1"/>
</dbReference>
<name>A0A8T8K341_9EURY</name>
<dbReference type="AlphaFoldDB" id="A0A8T8K341"/>
<keyword evidence="2" id="KW-1185">Reference proteome</keyword>
<dbReference type="KEGG" id="meme:HYG87_00570"/>
<proteinExistence type="predicted"/>
<dbReference type="Proteomes" id="UP000681041">
    <property type="component" value="Chromosome"/>
</dbReference>